<evidence type="ECO:0000313" key="1">
    <source>
        <dbReference type="EMBL" id="QMW24585.1"/>
    </source>
</evidence>
<gene>
    <name evidence="1" type="ORF">H3309_08460</name>
</gene>
<dbReference type="AlphaFoldDB" id="A0A7G5IMJ3"/>
<reference evidence="1 2" key="1">
    <citation type="submission" date="2020-07" db="EMBL/GenBank/DDBJ databases">
        <title>Complete genome sequence for Sandaracinobacter sp. M6.</title>
        <authorList>
            <person name="Tang Y."/>
            <person name="Liu Q."/>
            <person name="Guo Z."/>
            <person name="Lei P."/>
            <person name="Huang B."/>
        </authorList>
    </citation>
    <scope>NUCLEOTIDE SEQUENCE [LARGE SCALE GENOMIC DNA]</scope>
    <source>
        <strain evidence="1 2">M6</strain>
    </source>
</reference>
<keyword evidence="2" id="KW-1185">Reference proteome</keyword>
<dbReference type="KEGG" id="sand:H3309_08460"/>
<dbReference type="Pfam" id="PF07277">
    <property type="entry name" value="SapC"/>
    <property type="match status" value="1"/>
</dbReference>
<sequence>MASQPPAQQLPLFYGSLAPLDTQAHAGWGLKNRLDLGFTRGTHAIPLTVDEFAMAQKHYPIVFGTGDGAVPLALVGLQEGVNQFVDAEGQWKAGTYIPAYVRRHPFMLAKLTPDATQLSLVFDDASGMLGPDEEQKLFDGAEPSEVTKNVLNFCEQFEQAIARTKSFMDELEKLGLLMEGEAQIQNPGMEQPAVFRGFRMVDETKLQNIRGDQARKMVQNGMMGLLYAHLFSLAEMRSLFEAQAGQL</sequence>
<proteinExistence type="predicted"/>
<dbReference type="Proteomes" id="UP000515292">
    <property type="component" value="Chromosome"/>
</dbReference>
<dbReference type="InterPro" id="IPR010836">
    <property type="entry name" value="SapC"/>
</dbReference>
<dbReference type="EMBL" id="CP059851">
    <property type="protein sequence ID" value="QMW24585.1"/>
    <property type="molecule type" value="Genomic_DNA"/>
</dbReference>
<name>A0A7G5IMJ3_9SPHN</name>
<evidence type="ECO:0000313" key="2">
    <source>
        <dbReference type="Proteomes" id="UP000515292"/>
    </source>
</evidence>
<accession>A0A7G5IMJ3</accession>
<dbReference type="RefSeq" id="WP_182298596.1">
    <property type="nucleotide sequence ID" value="NZ_CP059851.1"/>
</dbReference>
<protein>
    <submittedName>
        <fullName evidence="1">SapC family protein</fullName>
    </submittedName>
</protein>
<organism evidence="1 2">
    <name type="scientific">Sandaracinobacteroides saxicola</name>
    <dbReference type="NCBI Taxonomy" id="2759707"/>
    <lineage>
        <taxon>Bacteria</taxon>
        <taxon>Pseudomonadati</taxon>
        <taxon>Pseudomonadota</taxon>
        <taxon>Alphaproteobacteria</taxon>
        <taxon>Sphingomonadales</taxon>
        <taxon>Sphingosinicellaceae</taxon>
        <taxon>Sandaracinobacteroides</taxon>
    </lineage>
</organism>